<evidence type="ECO:0000259" key="13">
    <source>
        <dbReference type="PROSITE" id="PS50112"/>
    </source>
</evidence>
<dbReference type="GO" id="GO:0000155">
    <property type="term" value="F:phosphorelay sensor kinase activity"/>
    <property type="evidence" value="ECO:0007669"/>
    <property type="project" value="InterPro"/>
</dbReference>
<keyword evidence="6" id="KW-0418">Kinase</keyword>
<dbReference type="PROSITE" id="PS50110">
    <property type="entry name" value="RESPONSE_REGULATORY"/>
    <property type="match status" value="1"/>
</dbReference>
<evidence type="ECO:0000256" key="3">
    <source>
        <dbReference type="ARBA" id="ARBA00022553"/>
    </source>
</evidence>
<keyword evidence="8" id="KW-0902">Two-component regulatory system</keyword>
<evidence type="ECO:0000256" key="2">
    <source>
        <dbReference type="ARBA" id="ARBA00012438"/>
    </source>
</evidence>
<dbReference type="Pfam" id="PF00072">
    <property type="entry name" value="Response_reg"/>
    <property type="match status" value="1"/>
</dbReference>
<dbReference type="GO" id="GO:0006355">
    <property type="term" value="P:regulation of DNA-templated transcription"/>
    <property type="evidence" value="ECO:0007669"/>
    <property type="project" value="InterPro"/>
</dbReference>
<dbReference type="InterPro" id="IPR036097">
    <property type="entry name" value="HisK_dim/P_sf"/>
</dbReference>
<name>A0A5M6IX07_9PROT</name>
<dbReference type="PROSITE" id="PS50109">
    <property type="entry name" value="HIS_KIN"/>
    <property type="match status" value="1"/>
</dbReference>
<dbReference type="SUPFAM" id="SSF55874">
    <property type="entry name" value="ATPase domain of HSP90 chaperone/DNA topoisomerase II/histidine kinase"/>
    <property type="match status" value="1"/>
</dbReference>
<dbReference type="PROSITE" id="PS50112">
    <property type="entry name" value="PAS"/>
    <property type="match status" value="2"/>
</dbReference>
<dbReference type="InterPro" id="IPR000700">
    <property type="entry name" value="PAS-assoc_C"/>
</dbReference>
<evidence type="ECO:0000313" key="15">
    <source>
        <dbReference type="EMBL" id="KAA5612864.1"/>
    </source>
</evidence>
<dbReference type="SMART" id="SM00388">
    <property type="entry name" value="HisKA"/>
    <property type="match status" value="1"/>
</dbReference>
<evidence type="ECO:0000256" key="1">
    <source>
        <dbReference type="ARBA" id="ARBA00000085"/>
    </source>
</evidence>
<evidence type="ECO:0000256" key="5">
    <source>
        <dbReference type="ARBA" id="ARBA00022741"/>
    </source>
</evidence>
<evidence type="ECO:0000256" key="4">
    <source>
        <dbReference type="ARBA" id="ARBA00022679"/>
    </source>
</evidence>
<dbReference type="InterPro" id="IPR005467">
    <property type="entry name" value="His_kinase_dom"/>
</dbReference>
<dbReference type="NCBIfam" id="TIGR00229">
    <property type="entry name" value="sensory_box"/>
    <property type="match status" value="2"/>
</dbReference>
<dbReference type="InterPro" id="IPR001789">
    <property type="entry name" value="Sig_transdc_resp-reg_receiver"/>
</dbReference>
<dbReference type="InterPro" id="IPR011006">
    <property type="entry name" value="CheY-like_superfamily"/>
</dbReference>
<dbReference type="SUPFAM" id="SSF52172">
    <property type="entry name" value="CheY-like"/>
    <property type="match status" value="1"/>
</dbReference>
<feature type="domain" description="Histidine kinase" evidence="11">
    <location>
        <begin position="428"/>
        <end position="648"/>
    </location>
</feature>
<evidence type="ECO:0000256" key="9">
    <source>
        <dbReference type="PROSITE-ProRule" id="PRU00169"/>
    </source>
</evidence>
<dbReference type="SMART" id="SM00448">
    <property type="entry name" value="REC"/>
    <property type="match status" value="1"/>
</dbReference>
<dbReference type="InterPro" id="IPR013767">
    <property type="entry name" value="PAS_fold"/>
</dbReference>
<dbReference type="SUPFAM" id="SSF47384">
    <property type="entry name" value="Homodimeric domain of signal transducing histidine kinase"/>
    <property type="match status" value="1"/>
</dbReference>
<dbReference type="SUPFAM" id="SSF55785">
    <property type="entry name" value="PYP-like sensor domain (PAS domain)"/>
    <property type="match status" value="2"/>
</dbReference>
<dbReference type="InterPro" id="IPR036890">
    <property type="entry name" value="HATPase_C_sf"/>
</dbReference>
<reference evidence="15 16" key="1">
    <citation type="submission" date="2019-09" db="EMBL/GenBank/DDBJ databases">
        <title>Genome sequence of Rhodovastum atsumiense, a diverse member of the Acetobacteraceae family of non-sulfur purple photosynthetic bacteria.</title>
        <authorList>
            <person name="Meyer T."/>
            <person name="Kyndt J."/>
        </authorList>
    </citation>
    <scope>NUCLEOTIDE SEQUENCE [LARGE SCALE GENOMIC DNA]</scope>
    <source>
        <strain evidence="15 16">DSM 21279</strain>
    </source>
</reference>
<evidence type="ECO:0000313" key="16">
    <source>
        <dbReference type="Proteomes" id="UP000325255"/>
    </source>
</evidence>
<feature type="domain" description="Response regulatory" evidence="12">
    <location>
        <begin position="669"/>
        <end position="780"/>
    </location>
</feature>
<dbReference type="InterPro" id="IPR035965">
    <property type="entry name" value="PAS-like_dom_sf"/>
</dbReference>
<feature type="domain" description="PAC" evidence="14">
    <location>
        <begin position="363"/>
        <end position="415"/>
    </location>
</feature>
<evidence type="ECO:0000259" key="12">
    <source>
        <dbReference type="PROSITE" id="PS50110"/>
    </source>
</evidence>
<feature type="domain" description="PAS" evidence="13">
    <location>
        <begin position="172"/>
        <end position="220"/>
    </location>
</feature>
<feature type="modified residue" description="4-aspartylphosphate" evidence="9">
    <location>
        <position position="719"/>
    </location>
</feature>
<dbReference type="PANTHER" id="PTHR43065">
    <property type="entry name" value="SENSOR HISTIDINE KINASE"/>
    <property type="match status" value="1"/>
</dbReference>
<dbReference type="PROSITE" id="PS50113">
    <property type="entry name" value="PAC"/>
    <property type="match status" value="2"/>
</dbReference>
<feature type="transmembrane region" description="Helical" evidence="10">
    <location>
        <begin position="139"/>
        <end position="161"/>
    </location>
</feature>
<feature type="domain" description="PAS" evidence="13">
    <location>
        <begin position="299"/>
        <end position="354"/>
    </location>
</feature>
<dbReference type="GO" id="GO:0005524">
    <property type="term" value="F:ATP binding"/>
    <property type="evidence" value="ECO:0007669"/>
    <property type="project" value="UniProtKB-KW"/>
</dbReference>
<keyword evidence="10" id="KW-0812">Transmembrane</keyword>
<keyword evidence="5" id="KW-0547">Nucleotide-binding</keyword>
<dbReference type="InterPro" id="IPR013656">
    <property type="entry name" value="PAS_4"/>
</dbReference>
<dbReference type="Pfam" id="PF00512">
    <property type="entry name" value="HisKA"/>
    <property type="match status" value="1"/>
</dbReference>
<keyword evidence="10" id="KW-1133">Transmembrane helix</keyword>
<keyword evidence="16" id="KW-1185">Reference proteome</keyword>
<evidence type="ECO:0000259" key="11">
    <source>
        <dbReference type="PROSITE" id="PS50109"/>
    </source>
</evidence>
<dbReference type="InterPro" id="IPR004358">
    <property type="entry name" value="Sig_transdc_His_kin-like_C"/>
</dbReference>
<accession>A0A5M6IX07</accession>
<dbReference type="EMBL" id="VWPK01000009">
    <property type="protein sequence ID" value="KAA5612864.1"/>
    <property type="molecule type" value="Genomic_DNA"/>
</dbReference>
<evidence type="ECO:0000256" key="6">
    <source>
        <dbReference type="ARBA" id="ARBA00022777"/>
    </source>
</evidence>
<dbReference type="AlphaFoldDB" id="A0A5M6IX07"/>
<organism evidence="15 16">
    <name type="scientific">Rhodovastum atsumiense</name>
    <dbReference type="NCBI Taxonomy" id="504468"/>
    <lineage>
        <taxon>Bacteria</taxon>
        <taxon>Pseudomonadati</taxon>
        <taxon>Pseudomonadota</taxon>
        <taxon>Alphaproteobacteria</taxon>
        <taxon>Acetobacterales</taxon>
        <taxon>Acetobacteraceae</taxon>
        <taxon>Rhodovastum</taxon>
    </lineage>
</organism>
<dbReference type="Gene3D" id="3.30.565.10">
    <property type="entry name" value="Histidine kinase-like ATPase, C-terminal domain"/>
    <property type="match status" value="1"/>
</dbReference>
<dbReference type="SMART" id="SM00091">
    <property type="entry name" value="PAS"/>
    <property type="match status" value="2"/>
</dbReference>
<dbReference type="Pfam" id="PF08448">
    <property type="entry name" value="PAS_4"/>
    <property type="match status" value="1"/>
</dbReference>
<keyword evidence="7" id="KW-0067">ATP-binding</keyword>
<evidence type="ECO:0000256" key="10">
    <source>
        <dbReference type="SAM" id="Phobius"/>
    </source>
</evidence>
<feature type="transmembrane region" description="Helical" evidence="10">
    <location>
        <begin position="15"/>
        <end position="38"/>
    </location>
</feature>
<dbReference type="Pfam" id="PF02518">
    <property type="entry name" value="HATPase_c"/>
    <property type="match status" value="1"/>
</dbReference>
<dbReference type="CDD" id="cd00082">
    <property type="entry name" value="HisKA"/>
    <property type="match status" value="1"/>
</dbReference>
<evidence type="ECO:0000256" key="7">
    <source>
        <dbReference type="ARBA" id="ARBA00022840"/>
    </source>
</evidence>
<dbReference type="CDD" id="cd00130">
    <property type="entry name" value="PAS"/>
    <property type="match status" value="2"/>
</dbReference>
<dbReference type="InterPro" id="IPR003594">
    <property type="entry name" value="HATPase_dom"/>
</dbReference>
<dbReference type="PANTHER" id="PTHR43065:SF42">
    <property type="entry name" value="TWO-COMPONENT SENSOR PPRA"/>
    <property type="match status" value="1"/>
</dbReference>
<dbReference type="InterPro" id="IPR000014">
    <property type="entry name" value="PAS"/>
</dbReference>
<gene>
    <name evidence="15" type="ORF">F1189_07415</name>
</gene>
<dbReference type="SMART" id="SM00387">
    <property type="entry name" value="HATPase_c"/>
    <property type="match status" value="1"/>
</dbReference>
<proteinExistence type="predicted"/>
<comment type="caution">
    <text evidence="15">The sequence shown here is derived from an EMBL/GenBank/DDBJ whole genome shotgun (WGS) entry which is preliminary data.</text>
</comment>
<dbReference type="OrthoDB" id="9796100at2"/>
<dbReference type="RefSeq" id="WP_150040091.1">
    <property type="nucleotide sequence ID" value="NZ_OW485601.1"/>
</dbReference>
<dbReference type="PRINTS" id="PR00344">
    <property type="entry name" value="BCTRLSENSOR"/>
</dbReference>
<keyword evidence="4" id="KW-0808">Transferase</keyword>
<dbReference type="Proteomes" id="UP000325255">
    <property type="component" value="Unassembled WGS sequence"/>
</dbReference>
<dbReference type="Gene3D" id="3.40.50.2300">
    <property type="match status" value="1"/>
</dbReference>
<evidence type="ECO:0000259" key="14">
    <source>
        <dbReference type="PROSITE" id="PS50113"/>
    </source>
</evidence>
<dbReference type="EC" id="2.7.13.3" evidence="2"/>
<feature type="domain" description="PAC" evidence="14">
    <location>
        <begin position="246"/>
        <end position="298"/>
    </location>
</feature>
<dbReference type="Gene3D" id="1.10.287.130">
    <property type="match status" value="1"/>
</dbReference>
<dbReference type="Pfam" id="PF00989">
    <property type="entry name" value="PAS"/>
    <property type="match status" value="1"/>
</dbReference>
<dbReference type="Gene3D" id="3.30.450.20">
    <property type="entry name" value="PAS domain"/>
    <property type="match status" value="2"/>
</dbReference>
<keyword evidence="3 9" id="KW-0597">Phosphoprotein</keyword>
<protein>
    <recommendedName>
        <fullName evidence="2">histidine kinase</fullName>
        <ecNumber evidence="2">2.7.13.3</ecNumber>
    </recommendedName>
</protein>
<keyword evidence="10" id="KW-0472">Membrane</keyword>
<evidence type="ECO:0000256" key="8">
    <source>
        <dbReference type="ARBA" id="ARBA00023012"/>
    </source>
</evidence>
<comment type="catalytic activity">
    <reaction evidence="1">
        <text>ATP + protein L-histidine = ADP + protein N-phospho-L-histidine.</text>
        <dbReference type="EC" id="2.7.13.3"/>
    </reaction>
</comment>
<dbReference type="InterPro" id="IPR003661">
    <property type="entry name" value="HisK_dim/P_dom"/>
</dbReference>
<sequence length="782" mass="81722">MKAFLASLDPTPARIVTALAAMVALCLAGAVPLARFVFARAAMEASMQAEAKLAATVVSQLASQNPELWTFEEARIRGLLTMLAASAEPAWRRVRDRHDALVAEQPAELVPPLLSVSAPIYDSGVVVGRVELGRSQRPLIVDAGLTAIPAAGLGGMAFAVLRLLPLRLLRRATALLRAIGDCSPDPIVVRDVEGRLLFANPAALALIGATPAQGGGRDDLAWPPDPAQAAVARANDRRIIATGQAEVVEEAIVTAALGPRLFRSAKAPLRMDGGAVLGVIAMSSDVTQIKAAEAALQASEQRMRRIFDASPLGIVVLAGADRRIQQANPAFCRMLGDSAADLLGRAMRDLLHPDHAAREDPAGLQELCLVTKAGRTLWLRMSCSVFGETQGDTPLILAVTEDITGQRDLEAALRQAQRLEAVGKLTGGVAHDFNNLLSVITLNAEMLAEDGDAAVARAGSEIGAAAERGADMIRRLLAFARQQKLRAEPVELNTVLLDPAGLLRRTLGEAIRIETSFAPGLWIIRADPSQVQDAVLNLAINARDAMPNGGTLTIATANLTLDAAAAAASDVLPGDYVALSVIDTGDGMAPDVLEHALEPFFTTKPPGAGNGLGLSTIYGFARQSGGTLTICSAPGRGTQVRLLLPRAQETDASAGPKPGLRPVIPGQGHILVVDDDAALRQALVRQIISLGYQASAAGDGPTALALLRSGQRFDLLFTDEVMPGGMSGSELAEAAGALQPGIKVLFTTGFAKPVTEDVSRQILHKPYGRVGLSAAIHAAMAA</sequence>